<protein>
    <recommendedName>
        <fullName evidence="3">Butirosin biosynthesis protein H N-terminal domain-containing protein</fullName>
    </recommendedName>
</protein>
<evidence type="ECO:0000313" key="2">
    <source>
        <dbReference type="Proteomes" id="UP001596105"/>
    </source>
</evidence>
<keyword evidence="2" id="KW-1185">Reference proteome</keyword>
<evidence type="ECO:0000313" key="1">
    <source>
        <dbReference type="EMBL" id="MFC5469000.1"/>
    </source>
</evidence>
<name>A0ABW0LUP4_9BACL</name>
<comment type="caution">
    <text evidence="1">The sequence shown here is derived from an EMBL/GenBank/DDBJ whole genome shotgun (WGS) entry which is preliminary data.</text>
</comment>
<reference evidence="2" key="1">
    <citation type="journal article" date="2019" name="Int. J. Syst. Evol. Microbiol.">
        <title>The Global Catalogue of Microorganisms (GCM) 10K type strain sequencing project: providing services to taxonomists for standard genome sequencing and annotation.</title>
        <authorList>
            <consortium name="The Broad Institute Genomics Platform"/>
            <consortium name="The Broad Institute Genome Sequencing Center for Infectious Disease"/>
            <person name="Wu L."/>
            <person name="Ma J."/>
        </authorList>
    </citation>
    <scope>NUCLEOTIDE SEQUENCE [LARGE SCALE GENOMIC DNA]</scope>
    <source>
        <strain evidence="2">CCUG 57113</strain>
    </source>
</reference>
<accession>A0ABW0LUP4</accession>
<dbReference type="EMBL" id="JBHSMH010000023">
    <property type="protein sequence ID" value="MFC5469000.1"/>
    <property type="molecule type" value="Genomic_DNA"/>
</dbReference>
<evidence type="ECO:0008006" key="3">
    <source>
        <dbReference type="Google" id="ProtNLM"/>
    </source>
</evidence>
<dbReference type="RefSeq" id="WP_209749165.1">
    <property type="nucleotide sequence ID" value="NZ_JBHSMH010000023.1"/>
</dbReference>
<organism evidence="1 2">
    <name type="scientific">Cohnella suwonensis</name>
    <dbReference type="NCBI Taxonomy" id="696072"/>
    <lineage>
        <taxon>Bacteria</taxon>
        <taxon>Bacillati</taxon>
        <taxon>Bacillota</taxon>
        <taxon>Bacilli</taxon>
        <taxon>Bacillales</taxon>
        <taxon>Paenibacillaceae</taxon>
        <taxon>Cohnella</taxon>
    </lineage>
</organism>
<proteinExistence type="predicted"/>
<gene>
    <name evidence="1" type="ORF">ACFPPD_09720</name>
</gene>
<sequence length="353" mass="42058">MSARKILPIATPDLTSYAHLAYHLSILYTDKDALRWVYANFIQLYVKDDVMVDYYTQNPDCSLVPSIGGSPRMTKNLIRRFSPSFTDFVRQCIDEGYYLSTFVDEFYIPGTVAYRNRSNNHGIFIYGYDDGSRMFHVSAFLSNQSYGDTLVSYEDMEQGFQGIEPRPFHYTFYTHLYKLNELYKPFFGFYAPWVMEQMDDYLHAKPSDRRMRAFEETKTPSFIWGMDIYDWMRNKIERQMARETMIDHRPFYVLWEHKRMMNRRLAYMETNDFYVCSTEVLEGYRKVEQAALLIRNLKLKFLMSFDNRYLEQLIARLGALKAEESLVVERMLEEYETSLRLGDENARRLQNAL</sequence>
<dbReference type="Proteomes" id="UP001596105">
    <property type="component" value="Unassembled WGS sequence"/>
</dbReference>